<dbReference type="AlphaFoldDB" id="A0A7Y0HDK2"/>
<keyword evidence="1" id="KW-0472">Membrane</keyword>
<reference evidence="2 3" key="1">
    <citation type="submission" date="2020-04" db="EMBL/GenBank/DDBJ databases">
        <title>Rhodospirillaceae bacterium KN72 isolated from deep sea.</title>
        <authorList>
            <person name="Zhang D.-C."/>
        </authorList>
    </citation>
    <scope>NUCLEOTIDE SEQUENCE [LARGE SCALE GENOMIC DNA]</scope>
    <source>
        <strain evidence="2 3">KN72</strain>
    </source>
</reference>
<name>A0A7Y0HDK2_9PROT</name>
<organism evidence="2 3">
    <name type="scientific">Pacificispira spongiicola</name>
    <dbReference type="NCBI Taxonomy" id="2729598"/>
    <lineage>
        <taxon>Bacteria</taxon>
        <taxon>Pseudomonadati</taxon>
        <taxon>Pseudomonadota</taxon>
        <taxon>Alphaproteobacteria</taxon>
        <taxon>Rhodospirillales</taxon>
        <taxon>Rhodospirillaceae</taxon>
        <taxon>Pacificispira</taxon>
    </lineage>
</organism>
<feature type="transmembrane region" description="Helical" evidence="1">
    <location>
        <begin position="45"/>
        <end position="64"/>
    </location>
</feature>
<keyword evidence="3" id="KW-1185">Reference proteome</keyword>
<proteinExistence type="predicted"/>
<evidence type="ECO:0000256" key="1">
    <source>
        <dbReference type="SAM" id="Phobius"/>
    </source>
</evidence>
<sequence length="385" mass="39097">MAGNTFGGSEVVAEGLLVPIVTEYVNLANSFTQDLSQALLVPMQLLFMAIVGVWVVIQGIKLSIGRANPLAISQEFIFVIVASVLLGGQGPGLVNIVYQASLKTMGAAASVALTVGRQGGGSIPAGGDLGTGMDALVSAAEEGLMKVINMAWEIAGEWSITNPLMILAAIVLLLPYCIVLIVYFSQVVISIFRIMMLSALSPYMMLGFGFGWGREMAVKGVKTVISSFMVLFGATAALAVMLYGVSSLGVGEEGVDVGEWASITNPAFILAVALGWMGTAFMTEATGIANSITESALTNTGVGVITAGATASGIAAGKAFQNASGTQAAMGAAKGAAGSAASNAAFFAGKALGATPAGAVALRAAEIAQAYRDKMQAGFTNLKGE</sequence>
<accession>A0A7Y0HDK2</accession>
<gene>
    <name evidence="2" type="ORF">HH303_05530</name>
</gene>
<feature type="transmembrane region" description="Helical" evidence="1">
    <location>
        <begin position="164"/>
        <end position="185"/>
    </location>
</feature>
<protein>
    <submittedName>
        <fullName evidence="2">Uncharacterized protein</fullName>
    </submittedName>
</protein>
<keyword evidence="1" id="KW-1133">Transmembrane helix</keyword>
<feature type="transmembrane region" description="Helical" evidence="1">
    <location>
        <begin position="76"/>
        <end position="98"/>
    </location>
</feature>
<evidence type="ECO:0000313" key="2">
    <source>
        <dbReference type="EMBL" id="NMM43926.1"/>
    </source>
</evidence>
<dbReference type="EMBL" id="JABBNT010000002">
    <property type="protein sequence ID" value="NMM43926.1"/>
    <property type="molecule type" value="Genomic_DNA"/>
</dbReference>
<keyword evidence="1" id="KW-0812">Transmembrane</keyword>
<feature type="transmembrane region" description="Helical" evidence="1">
    <location>
        <begin position="191"/>
        <end position="212"/>
    </location>
</feature>
<evidence type="ECO:0000313" key="3">
    <source>
        <dbReference type="Proteomes" id="UP000539372"/>
    </source>
</evidence>
<feature type="transmembrane region" description="Helical" evidence="1">
    <location>
        <begin position="263"/>
        <end position="282"/>
    </location>
</feature>
<feature type="transmembrane region" description="Helical" evidence="1">
    <location>
        <begin position="224"/>
        <end position="243"/>
    </location>
</feature>
<dbReference type="Proteomes" id="UP000539372">
    <property type="component" value="Unassembled WGS sequence"/>
</dbReference>
<comment type="caution">
    <text evidence="2">The sequence shown here is derived from an EMBL/GenBank/DDBJ whole genome shotgun (WGS) entry which is preliminary data.</text>
</comment>
<dbReference type="RefSeq" id="WP_169624244.1">
    <property type="nucleotide sequence ID" value="NZ_JABBNT010000002.1"/>
</dbReference>